<accession>A0A8H4RBA0</accession>
<evidence type="ECO:0000313" key="2">
    <source>
        <dbReference type="EMBL" id="KAF4626333.1"/>
    </source>
</evidence>
<organism evidence="2 3">
    <name type="scientific">Cudoniella acicularis</name>
    <dbReference type="NCBI Taxonomy" id="354080"/>
    <lineage>
        <taxon>Eukaryota</taxon>
        <taxon>Fungi</taxon>
        <taxon>Dikarya</taxon>
        <taxon>Ascomycota</taxon>
        <taxon>Pezizomycotina</taxon>
        <taxon>Leotiomycetes</taxon>
        <taxon>Helotiales</taxon>
        <taxon>Tricladiaceae</taxon>
        <taxon>Cudoniella</taxon>
    </lineage>
</organism>
<evidence type="ECO:0000313" key="3">
    <source>
        <dbReference type="Proteomes" id="UP000566819"/>
    </source>
</evidence>
<sequence>MATLSTPEQELSKNLLKQEARRYLVRCRRKRSNEDDVIAAQLIKDLCAQEHLEVEKVTHIGTSITEGYLHIVFDYSDPGHTVATINAYKGKKMRRIFITPEITTYINRRVDNWIQLHKTQGIGFPIKDEIFPPGSTNPHAPQNLIRETGSAVPSRPTPTKEDATI</sequence>
<keyword evidence="3" id="KW-1185">Reference proteome</keyword>
<evidence type="ECO:0000256" key="1">
    <source>
        <dbReference type="SAM" id="MobiDB-lite"/>
    </source>
</evidence>
<reference evidence="2 3" key="1">
    <citation type="submission" date="2020-03" db="EMBL/GenBank/DDBJ databases">
        <title>Draft Genome Sequence of Cudoniella acicularis.</title>
        <authorList>
            <person name="Buettner E."/>
            <person name="Kellner H."/>
        </authorList>
    </citation>
    <scope>NUCLEOTIDE SEQUENCE [LARGE SCALE GENOMIC DNA]</scope>
    <source>
        <strain evidence="2 3">DSM 108380</strain>
    </source>
</reference>
<name>A0A8H4RBA0_9HELO</name>
<protein>
    <submittedName>
        <fullName evidence="2">Uncharacterized protein</fullName>
    </submittedName>
</protein>
<dbReference type="AlphaFoldDB" id="A0A8H4RBA0"/>
<dbReference type="OrthoDB" id="3513913at2759"/>
<dbReference type="Proteomes" id="UP000566819">
    <property type="component" value="Unassembled WGS sequence"/>
</dbReference>
<gene>
    <name evidence="2" type="ORF">G7Y89_g11827</name>
</gene>
<dbReference type="EMBL" id="JAAMPI010001173">
    <property type="protein sequence ID" value="KAF4626333.1"/>
    <property type="molecule type" value="Genomic_DNA"/>
</dbReference>
<feature type="region of interest" description="Disordered" evidence="1">
    <location>
        <begin position="132"/>
        <end position="165"/>
    </location>
</feature>
<proteinExistence type="predicted"/>
<comment type="caution">
    <text evidence="2">The sequence shown here is derived from an EMBL/GenBank/DDBJ whole genome shotgun (WGS) entry which is preliminary data.</text>
</comment>